<reference evidence="1 2" key="1">
    <citation type="submission" date="2018-01" db="EMBL/GenBank/DDBJ databases">
        <authorList>
            <person name="Clerissi C."/>
        </authorList>
    </citation>
    <scope>NUCLEOTIDE SEQUENCE [LARGE SCALE GENOMIC DNA]</scope>
    <source>
        <strain evidence="1">Cupriavidus taiwanensis STM 3521</strain>
    </source>
</reference>
<gene>
    <name evidence="1" type="ORF">CBM2589_B230054</name>
</gene>
<accession>A0A975WZZ3</accession>
<protein>
    <submittedName>
        <fullName evidence="1">Uncharacterized protein</fullName>
    </submittedName>
</protein>
<dbReference type="AlphaFoldDB" id="A0A975WZZ3"/>
<dbReference type="Proteomes" id="UP000256297">
    <property type="component" value="Chromosome CBM2589_b"/>
</dbReference>
<evidence type="ECO:0000313" key="1">
    <source>
        <dbReference type="EMBL" id="SOY50655.1"/>
    </source>
</evidence>
<organism evidence="1 2">
    <name type="scientific">Cupriavidus taiwanensis</name>
    <dbReference type="NCBI Taxonomy" id="164546"/>
    <lineage>
        <taxon>Bacteria</taxon>
        <taxon>Pseudomonadati</taxon>
        <taxon>Pseudomonadota</taxon>
        <taxon>Betaproteobacteria</taxon>
        <taxon>Burkholderiales</taxon>
        <taxon>Burkholderiaceae</taxon>
        <taxon>Cupriavidus</taxon>
    </lineage>
</organism>
<evidence type="ECO:0000313" key="2">
    <source>
        <dbReference type="Proteomes" id="UP000256297"/>
    </source>
</evidence>
<dbReference type="EMBL" id="OFSP01000016">
    <property type="protein sequence ID" value="SOY50655.1"/>
    <property type="molecule type" value="Genomic_DNA"/>
</dbReference>
<sequence>MRTQPRSVPRALRIARLDANASQRLPECVAAMLRCRRGLARSQRFDAAAMSLRCLRNALSMLLRCKPLRARITLARARRWRRAATDAGVAGHRARRCACAPGRVCKACRARAGVGGARVSKRAAAPRGARRSRIGASPAKPLSMRLFRKCEGARQSVSQAPRARCAACHRYAGLCVKAAARALSAGAARGVRERAWWVSTRACVRRVCMSSATSS</sequence>
<proteinExistence type="predicted"/>
<name>A0A975WZZ3_9BURK</name>
<comment type="caution">
    <text evidence="1">The sequence shown here is derived from an EMBL/GenBank/DDBJ whole genome shotgun (WGS) entry which is preliminary data.</text>
</comment>